<dbReference type="InterPro" id="IPR007230">
    <property type="entry name" value="Nup98_auto-Pept-S59_dom"/>
</dbReference>
<organism evidence="11">
    <name type="scientific">Anthurium amnicola</name>
    <dbReference type="NCBI Taxonomy" id="1678845"/>
    <lineage>
        <taxon>Eukaryota</taxon>
        <taxon>Viridiplantae</taxon>
        <taxon>Streptophyta</taxon>
        <taxon>Embryophyta</taxon>
        <taxon>Tracheophyta</taxon>
        <taxon>Spermatophyta</taxon>
        <taxon>Magnoliopsida</taxon>
        <taxon>Liliopsida</taxon>
        <taxon>Araceae</taxon>
        <taxon>Pothoideae</taxon>
        <taxon>Potheae</taxon>
        <taxon>Anthurium</taxon>
    </lineage>
</organism>
<keyword evidence="4" id="KW-0653">Protein transport</keyword>
<keyword evidence="2" id="KW-0813">Transport</keyword>
<dbReference type="Gene3D" id="1.25.40.690">
    <property type="match status" value="1"/>
</dbReference>
<evidence type="ECO:0000256" key="4">
    <source>
        <dbReference type="ARBA" id="ARBA00022927"/>
    </source>
</evidence>
<comment type="subcellular location">
    <subcellularLocation>
        <location evidence="1">Nucleus</location>
        <location evidence="1">Nuclear pore complex</location>
    </subcellularLocation>
</comment>
<evidence type="ECO:0000313" key="11">
    <source>
        <dbReference type="EMBL" id="JAT60850.1"/>
    </source>
</evidence>
<dbReference type="GO" id="GO:0005643">
    <property type="term" value="C:nuclear pore"/>
    <property type="evidence" value="ECO:0007669"/>
    <property type="project" value="UniProtKB-SubCell"/>
</dbReference>
<dbReference type="GO" id="GO:0015031">
    <property type="term" value="P:protein transport"/>
    <property type="evidence" value="ECO:0007669"/>
    <property type="project" value="UniProtKB-KW"/>
</dbReference>
<protein>
    <submittedName>
        <fullName evidence="11">Nuclear pore complex protein Nup98-Nup96</fullName>
    </submittedName>
</protein>
<evidence type="ECO:0000256" key="5">
    <source>
        <dbReference type="ARBA" id="ARBA00023010"/>
    </source>
</evidence>
<keyword evidence="3" id="KW-0509">mRNA transport</keyword>
<reference evidence="11" key="1">
    <citation type="submission" date="2015-07" db="EMBL/GenBank/DDBJ databases">
        <title>Transcriptome Assembly of Anthurium amnicola.</title>
        <authorList>
            <person name="Suzuki J."/>
        </authorList>
    </citation>
    <scope>NUCLEOTIDE SEQUENCE</scope>
</reference>
<evidence type="ECO:0000256" key="3">
    <source>
        <dbReference type="ARBA" id="ARBA00022816"/>
    </source>
</evidence>
<dbReference type="Pfam" id="PF04096">
    <property type="entry name" value="Nucleoporin2"/>
    <property type="match status" value="1"/>
</dbReference>
<keyword evidence="6" id="KW-0906">Nuclear pore complex</keyword>
<evidence type="ECO:0000256" key="6">
    <source>
        <dbReference type="ARBA" id="ARBA00023132"/>
    </source>
</evidence>
<evidence type="ECO:0000259" key="9">
    <source>
        <dbReference type="PROSITE" id="PS51434"/>
    </source>
</evidence>
<dbReference type="PROSITE" id="PS51434">
    <property type="entry name" value="NUP_C"/>
    <property type="match status" value="1"/>
</dbReference>
<proteinExistence type="predicted"/>
<evidence type="ECO:0000256" key="7">
    <source>
        <dbReference type="ARBA" id="ARBA00023242"/>
    </source>
</evidence>
<sequence>MAAGAVVHEMSPQLQKDPQNVGSQAFLPVLRPPDYYTQPSIGVLAAREGADGGYCSRVPDFVVGRDGYGKVKFFGETDVRWLDLGKIVKFERHSIAVYEDESVKPPAGRGLNKAAQVSLMLHLGSTALQGAELEGLVRKLRCITERQGAHFVSFDPSTHEWRFVVQHFSRFGLVEDDEEDDVVMDDAVIRADEKVEEPQVSPASVGLSHSLPAHLGLDPVKMQEMRTLMFSADEECVDFEAPLPFEKGYHGKDYLRSESPSSSARSSIHRPPLLGSAPKMGRKTSPMRKAPQGLLEYDATNSDLQLSGNILVTRRSRGFPVRTMKAEGFKLDMNHVTPLSGSYSANVVDAALFMGRSFRVGWGPNGILVHTGTRVGKPGNELSSIINLEKVALDRTVRDENDKVKEELIDLRFLSPLNLHKSLDHESTDVELGSCRIQTQKVLADRFSLPEICRRFIGILERQLDVPGLSTSSRVILMHQVTVWELIRVLFSDRVGGGNPHPLVDDEGEDMALDKKDLSSDVDPEASQLVRRAEFSYWLQESVCHRVQEEVSCLSESSNLEHILLLLTGRQLDMAVELAASTGDVRLAILLSQAGGSMVNRSDVARQLDIWKINGLDFGFIENERLKLYDLLSGNVQSAFHDLSIDWKRYLGLVMWYQLPPDTSLPVIIHNYEQLVNEGRAPYPVPVYIDEGPLEEAMDWSAGDRFDIAYYLMLLHANGEKLFGDLKTMFSAFASTHDALDYHMIWHYKAILEAIGTFNSNDLHLLDMSLISQLLCLGLCHWAIYVVLHMDHCKEFPHLQTNLIREILFQYCETWSTQSVQRQFIEDLGIPSEWMHEAMAIYFEYHGDPPKALDHFLNCSNWRKSHTIFMTSVAHSLFLSSKHSEIWNIAGTMEMHKSEIADWDLGAGIFIDFYTIRSSLQANTIGDLGTLQEKNDACRSFFSHLNESLSVWGRRIPVDARASYSKMAEELCGLLVSVPAEGSTPSVQMSCFETMLIAPIPEDMRSCHLQDAVSVFTYILSEAAT</sequence>
<dbReference type="FunFam" id="1.25.40.690:FF:000002">
    <property type="entry name" value="Nuclear pore complex protein NUP96"/>
    <property type="match status" value="1"/>
</dbReference>
<gene>
    <name evidence="11" type="primary">NUP98_4</name>
    <name evidence="10" type="synonym">NUP98_6</name>
    <name evidence="11" type="ORF">g.66844</name>
    <name evidence="10" type="ORF">g.66845</name>
</gene>
<dbReference type="Pfam" id="PF12110">
    <property type="entry name" value="Nup96"/>
    <property type="match status" value="1"/>
</dbReference>
<evidence type="ECO:0000256" key="2">
    <source>
        <dbReference type="ARBA" id="ARBA00022448"/>
    </source>
</evidence>
<dbReference type="Gene3D" id="3.30.1610.10">
    <property type="entry name" value="Peptidase S59, nucleoporin"/>
    <property type="match status" value="1"/>
</dbReference>
<name>A0A1D1Z1U3_9ARAE</name>
<dbReference type="PANTHER" id="PTHR23198">
    <property type="entry name" value="NUCLEOPORIN"/>
    <property type="match status" value="1"/>
</dbReference>
<dbReference type="EMBL" id="GDJX01007086">
    <property type="protein sequence ID" value="JAT60850.1"/>
    <property type="molecule type" value="Transcribed_RNA"/>
</dbReference>
<keyword evidence="7" id="KW-0539">Nucleus</keyword>
<feature type="region of interest" description="Disordered" evidence="8">
    <location>
        <begin position="254"/>
        <end position="288"/>
    </location>
</feature>
<dbReference type="InterPro" id="IPR036903">
    <property type="entry name" value="Nup98_auto-Pept-S59_dom_sf"/>
</dbReference>
<keyword evidence="5" id="KW-0811">Translocation</keyword>
<dbReference type="SUPFAM" id="SSF82215">
    <property type="entry name" value="C-terminal autoproteolytic domain of nucleoporin nup98"/>
    <property type="match status" value="1"/>
</dbReference>
<dbReference type="GO" id="GO:0017056">
    <property type="term" value="F:structural constituent of nuclear pore"/>
    <property type="evidence" value="ECO:0007669"/>
    <property type="project" value="InterPro"/>
</dbReference>
<evidence type="ECO:0000313" key="10">
    <source>
        <dbReference type="EMBL" id="JAT55526.1"/>
    </source>
</evidence>
<dbReference type="AlphaFoldDB" id="A0A1D1Z1U3"/>
<dbReference type="PANTHER" id="PTHR23198:SF26">
    <property type="entry name" value="NUCLEAR PORE COMPLEX PROTEIN NUP96"/>
    <property type="match status" value="1"/>
</dbReference>
<accession>A0A1D1Z1U3</accession>
<feature type="domain" description="Peptidase S59" evidence="9">
    <location>
        <begin position="32"/>
        <end position="168"/>
    </location>
</feature>
<feature type="compositionally biased region" description="Low complexity" evidence="8">
    <location>
        <begin position="257"/>
        <end position="272"/>
    </location>
</feature>
<dbReference type="InterPro" id="IPR021967">
    <property type="entry name" value="Nup98_C"/>
</dbReference>
<dbReference type="InterPro" id="IPR037665">
    <property type="entry name" value="Nucleoporin_S59-like"/>
</dbReference>
<evidence type="ECO:0000256" key="8">
    <source>
        <dbReference type="SAM" id="MobiDB-lite"/>
    </source>
</evidence>
<evidence type="ECO:0000256" key="1">
    <source>
        <dbReference type="ARBA" id="ARBA00004567"/>
    </source>
</evidence>
<dbReference type="GO" id="GO:0051028">
    <property type="term" value="P:mRNA transport"/>
    <property type="evidence" value="ECO:0007669"/>
    <property type="project" value="UniProtKB-KW"/>
</dbReference>
<dbReference type="EMBL" id="GDJX01012410">
    <property type="protein sequence ID" value="JAT55526.1"/>
    <property type="molecule type" value="Transcribed_RNA"/>
</dbReference>